<dbReference type="InterPro" id="IPR034035">
    <property type="entry name" value="Astacin-like_dom"/>
</dbReference>
<evidence type="ECO:0000256" key="10">
    <source>
        <dbReference type="PROSITE-ProRule" id="PRU01211"/>
    </source>
</evidence>
<feature type="signal peptide" evidence="11">
    <location>
        <begin position="1"/>
        <end position="20"/>
    </location>
</feature>
<dbReference type="CDD" id="cd04280">
    <property type="entry name" value="ZnMc_astacin_like"/>
    <property type="match status" value="1"/>
</dbReference>
<evidence type="ECO:0000313" key="14">
    <source>
        <dbReference type="Proteomes" id="UP001153954"/>
    </source>
</evidence>
<dbReference type="Gene3D" id="3.40.390.10">
    <property type="entry name" value="Collagenase (Catalytic Domain)"/>
    <property type="match status" value="1"/>
</dbReference>
<protein>
    <recommendedName>
        <fullName evidence="11">Metalloendopeptidase</fullName>
        <ecNumber evidence="11">3.4.24.-</ecNumber>
    </recommendedName>
</protein>
<keyword evidence="5 10" id="KW-0862">Zinc</keyword>
<dbReference type="Proteomes" id="UP001153954">
    <property type="component" value="Unassembled WGS sequence"/>
</dbReference>
<name>A0AAU9UT74_EUPED</name>
<keyword evidence="2 10" id="KW-0479">Metal-binding</keyword>
<evidence type="ECO:0000256" key="3">
    <source>
        <dbReference type="ARBA" id="ARBA00022729"/>
    </source>
</evidence>
<dbReference type="EMBL" id="CAKOGL010000022">
    <property type="protein sequence ID" value="CAH2100025.1"/>
    <property type="molecule type" value="Genomic_DNA"/>
</dbReference>
<dbReference type="AlphaFoldDB" id="A0AAU9UT74"/>
<evidence type="ECO:0000256" key="6">
    <source>
        <dbReference type="ARBA" id="ARBA00023049"/>
    </source>
</evidence>
<feature type="chain" id="PRO_5043088812" description="Metalloendopeptidase" evidence="11">
    <location>
        <begin position="21"/>
        <end position="273"/>
    </location>
</feature>
<keyword evidence="3 11" id="KW-0732">Signal</keyword>
<dbReference type="GO" id="GO:0004222">
    <property type="term" value="F:metalloendopeptidase activity"/>
    <property type="evidence" value="ECO:0007669"/>
    <property type="project" value="UniProtKB-UniRule"/>
</dbReference>
<dbReference type="GO" id="GO:0008270">
    <property type="term" value="F:zinc ion binding"/>
    <property type="evidence" value="ECO:0007669"/>
    <property type="project" value="UniProtKB-UniRule"/>
</dbReference>
<dbReference type="EC" id="3.4.24.-" evidence="11"/>
<dbReference type="GO" id="GO:0006508">
    <property type="term" value="P:proteolysis"/>
    <property type="evidence" value="ECO:0007669"/>
    <property type="project" value="UniProtKB-KW"/>
</dbReference>
<evidence type="ECO:0000256" key="4">
    <source>
        <dbReference type="ARBA" id="ARBA00022801"/>
    </source>
</evidence>
<keyword evidence="9" id="KW-0325">Glycoprotein</keyword>
<evidence type="ECO:0000256" key="11">
    <source>
        <dbReference type="RuleBase" id="RU361183"/>
    </source>
</evidence>
<evidence type="ECO:0000313" key="13">
    <source>
        <dbReference type="EMBL" id="CAH2100025.1"/>
    </source>
</evidence>
<keyword evidence="4 10" id="KW-0378">Hydrolase</keyword>
<reference evidence="13" key="1">
    <citation type="submission" date="2022-03" db="EMBL/GenBank/DDBJ databases">
        <authorList>
            <person name="Tunstrom K."/>
        </authorList>
    </citation>
    <scope>NUCLEOTIDE SEQUENCE</scope>
</reference>
<evidence type="ECO:0000256" key="7">
    <source>
        <dbReference type="ARBA" id="ARBA00023145"/>
    </source>
</evidence>
<dbReference type="PANTHER" id="PTHR10127">
    <property type="entry name" value="DISCOIDIN, CUB, EGF, LAMININ , AND ZINC METALLOPROTEASE DOMAIN CONTAINING"/>
    <property type="match status" value="1"/>
</dbReference>
<feature type="domain" description="Peptidase M12A" evidence="12">
    <location>
        <begin position="73"/>
        <end position="269"/>
    </location>
</feature>
<keyword evidence="6 10" id="KW-0482">Metalloprotease</keyword>
<feature type="binding site" evidence="10">
    <location>
        <position position="167"/>
    </location>
    <ligand>
        <name>Zn(2+)</name>
        <dbReference type="ChEBI" id="CHEBI:29105"/>
        <note>catalytic</note>
    </ligand>
</feature>
<dbReference type="InterPro" id="IPR001506">
    <property type="entry name" value="Peptidase_M12A"/>
</dbReference>
<feature type="binding site" evidence="10">
    <location>
        <position position="177"/>
    </location>
    <ligand>
        <name>Zn(2+)</name>
        <dbReference type="ChEBI" id="CHEBI:29105"/>
        <note>catalytic</note>
    </ligand>
</feature>
<dbReference type="PROSITE" id="PS51864">
    <property type="entry name" value="ASTACIN"/>
    <property type="match status" value="1"/>
</dbReference>
<evidence type="ECO:0000256" key="9">
    <source>
        <dbReference type="ARBA" id="ARBA00023180"/>
    </source>
</evidence>
<accession>A0AAU9UT74</accession>
<gene>
    <name evidence="13" type="ORF">EEDITHA_LOCUS14937</name>
</gene>
<feature type="active site" evidence="10">
    <location>
        <position position="168"/>
    </location>
</feature>
<comment type="caution">
    <text evidence="13">The sequence shown here is derived from an EMBL/GenBank/DDBJ whole genome shotgun (WGS) entry which is preliminary data.</text>
</comment>
<dbReference type="Pfam" id="PF01400">
    <property type="entry name" value="Astacin"/>
    <property type="match status" value="1"/>
</dbReference>
<evidence type="ECO:0000256" key="1">
    <source>
        <dbReference type="ARBA" id="ARBA00022670"/>
    </source>
</evidence>
<organism evidence="13 14">
    <name type="scientific">Euphydryas editha</name>
    <name type="common">Edith's checkerspot</name>
    <dbReference type="NCBI Taxonomy" id="104508"/>
    <lineage>
        <taxon>Eukaryota</taxon>
        <taxon>Metazoa</taxon>
        <taxon>Ecdysozoa</taxon>
        <taxon>Arthropoda</taxon>
        <taxon>Hexapoda</taxon>
        <taxon>Insecta</taxon>
        <taxon>Pterygota</taxon>
        <taxon>Neoptera</taxon>
        <taxon>Endopterygota</taxon>
        <taxon>Lepidoptera</taxon>
        <taxon>Glossata</taxon>
        <taxon>Ditrysia</taxon>
        <taxon>Papilionoidea</taxon>
        <taxon>Nymphalidae</taxon>
        <taxon>Nymphalinae</taxon>
        <taxon>Euphydryas</taxon>
    </lineage>
</organism>
<dbReference type="InterPro" id="IPR024079">
    <property type="entry name" value="MetalloPept_cat_dom_sf"/>
</dbReference>
<proteinExistence type="predicted"/>
<evidence type="ECO:0000256" key="5">
    <source>
        <dbReference type="ARBA" id="ARBA00022833"/>
    </source>
</evidence>
<evidence type="ECO:0000256" key="2">
    <source>
        <dbReference type="ARBA" id="ARBA00022723"/>
    </source>
</evidence>
<evidence type="ECO:0000259" key="12">
    <source>
        <dbReference type="PROSITE" id="PS51864"/>
    </source>
</evidence>
<dbReference type="SUPFAM" id="SSF55486">
    <property type="entry name" value="Metalloproteases ('zincins'), catalytic domain"/>
    <property type="match status" value="1"/>
</dbReference>
<keyword evidence="14" id="KW-1185">Reference proteome</keyword>
<comment type="cofactor">
    <cofactor evidence="10 11">
        <name>Zn(2+)</name>
        <dbReference type="ChEBI" id="CHEBI:29105"/>
    </cofactor>
    <text evidence="10 11">Binds 1 zinc ion per subunit.</text>
</comment>
<feature type="binding site" evidence="10">
    <location>
        <position position="171"/>
    </location>
    <ligand>
        <name>Zn(2+)</name>
        <dbReference type="ChEBI" id="CHEBI:29105"/>
        <note>catalytic</note>
    </ligand>
</feature>
<dbReference type="SMART" id="SM00235">
    <property type="entry name" value="ZnMc"/>
    <property type="match status" value="1"/>
</dbReference>
<evidence type="ECO:0000256" key="8">
    <source>
        <dbReference type="ARBA" id="ARBA00023157"/>
    </source>
</evidence>
<keyword evidence="8" id="KW-1015">Disulfide bond</keyword>
<keyword evidence="1 10" id="KW-0645">Protease</keyword>
<dbReference type="FunFam" id="3.40.390.10:FF:000015">
    <property type="entry name" value="Meprin A subunit"/>
    <property type="match status" value="1"/>
</dbReference>
<dbReference type="PRINTS" id="PR00480">
    <property type="entry name" value="ASTACIN"/>
</dbReference>
<dbReference type="InterPro" id="IPR006026">
    <property type="entry name" value="Peptidase_Metallo"/>
</dbReference>
<keyword evidence="7" id="KW-0865">Zymogen</keyword>
<sequence length="273" mass="31349">MILKFLVVLVLTVFSKVAPAAVKYDFEDEKTILTDHDDQLSSTDAELGELFEGDILLSSTQREAIQQAKSSRNVLINISTRWPNSTVVYQIVEEDFDEQQINMIKEGMKDIEKKSCVIFRPKDESTEEHAVTIQGTGRGCYASIGYTTGKQVYNLGEDCFYHRTVVHEFLHILGFHHMQNTYDRDEYVKIVWENIQPGQEHNFEKRSDETVTDFGLEYDYASIMHYGATDFSKNGNPTIIPLEENVTIGESNELSEIDVKKINIMYNCPDEKY</sequence>
<dbReference type="PANTHER" id="PTHR10127:SF814">
    <property type="entry name" value="MEPRIN A SUBUNIT BETA"/>
    <property type="match status" value="1"/>
</dbReference>
<comment type="caution">
    <text evidence="10">Lacks conserved residue(s) required for the propagation of feature annotation.</text>
</comment>